<comment type="caution">
    <text evidence="1">The sequence shown here is derived from an EMBL/GenBank/DDBJ whole genome shotgun (WGS) entry which is preliminary data.</text>
</comment>
<accession>A0A4R2MDG3</accession>
<dbReference type="AlphaFoldDB" id="A0A4R2MDG3"/>
<proteinExistence type="predicted"/>
<name>A0A4R2MDG3_RUBGE</name>
<dbReference type="EMBL" id="SLXD01000006">
    <property type="protein sequence ID" value="TCP02687.1"/>
    <property type="molecule type" value="Genomic_DNA"/>
</dbReference>
<reference evidence="1 2" key="1">
    <citation type="submission" date="2019-03" db="EMBL/GenBank/DDBJ databases">
        <title>Genomic Encyclopedia of Type Strains, Phase IV (KMG-IV): sequencing the most valuable type-strain genomes for metagenomic binning, comparative biology and taxonomic classification.</title>
        <authorList>
            <person name="Goeker M."/>
        </authorList>
    </citation>
    <scope>NUCLEOTIDE SEQUENCE [LARGE SCALE GENOMIC DNA]</scope>
    <source>
        <strain evidence="1 2">DSM 1709</strain>
    </source>
</reference>
<evidence type="ECO:0000313" key="2">
    <source>
        <dbReference type="Proteomes" id="UP000295106"/>
    </source>
</evidence>
<sequence>MRDYDTRWMPGFYLEQFEQGRRDSWRIASNIDRSCQCIWAPGDLSWDYNEEARGPLDAPPSWPVYRLNPQVRVKTDDKIQVSGVYLPAEAGCAQFLIAGQQALGALPPDDPDDLRTTDERAIPTTWTLVEKIADSGGGIPGASDPWLAGIRERCIAGEPCPRTGWWTTPAAPARRRFVAGTVMPELGGDWGTTVWQLDQPD</sequence>
<evidence type="ECO:0000313" key="1">
    <source>
        <dbReference type="EMBL" id="TCP02687.1"/>
    </source>
</evidence>
<organism evidence="1 2">
    <name type="scientific">Rubrivivax gelatinosus</name>
    <name type="common">Rhodocyclus gelatinosus</name>
    <name type="synonym">Rhodopseudomonas gelatinosa</name>
    <dbReference type="NCBI Taxonomy" id="28068"/>
    <lineage>
        <taxon>Bacteria</taxon>
        <taxon>Pseudomonadati</taxon>
        <taxon>Pseudomonadota</taxon>
        <taxon>Betaproteobacteria</taxon>
        <taxon>Burkholderiales</taxon>
        <taxon>Sphaerotilaceae</taxon>
        <taxon>Rubrivivax</taxon>
    </lineage>
</organism>
<dbReference type="Proteomes" id="UP000295106">
    <property type="component" value="Unassembled WGS sequence"/>
</dbReference>
<gene>
    <name evidence="1" type="ORF">EV684_106249</name>
</gene>
<protein>
    <submittedName>
        <fullName evidence="1">Uncharacterized protein</fullName>
    </submittedName>
</protein>